<dbReference type="InParanoid" id="C4JNW7"/>
<evidence type="ECO:0000313" key="1">
    <source>
        <dbReference type="EMBL" id="EEP79591.1"/>
    </source>
</evidence>
<dbReference type="RefSeq" id="XP_002544920.1">
    <property type="nucleotide sequence ID" value="XM_002544874.1"/>
</dbReference>
<gene>
    <name evidence="1" type="ORF">UREG_04437</name>
</gene>
<name>C4JNW7_UNCRE</name>
<dbReference type="AlphaFoldDB" id="C4JNW7"/>
<dbReference type="VEuPathDB" id="FungiDB:UREG_04437"/>
<sequence>MSLPRMSRLGDIEWLSGFRPSKRLLDSLARCPLETLTLNAGLMLGYHSQADVHLHESFEFSKFDWNRIQALHLFNLNDSESVRLISRVIRHAGDQLKDLKLHFSLPFPRDSEVPNTFQYAAIAPVFDELSQGLQPKQLETLGIYECGEVNLASLFDVFDFSTIKHFIFMPQCSHYEVPSLVWSELQKREVSFETVMVDEEGEGMLACLSSFKGLRQLFVQYITTNFEIAPLCARNWGSLKTVFLPHGQDSMPDVEILLNNCECLQELGVTLYTSSMHQLFKLLDQTRTLKSLYFYTSCIRPNLPGTGPEISPKTFIKRFVDYFARGQRRRRPQNFSFFYHNLKRVSFHDALWAMMPTCDNSVDGSLFDYISRNNHPKKIPIHDTEIISTVKAANQLVLSELRGKGVALVPVRVPWSRHRGDKTLERLIDYLITSHPGRAA</sequence>
<dbReference type="InterPro" id="IPR032675">
    <property type="entry name" value="LRR_dom_sf"/>
</dbReference>
<keyword evidence="2" id="KW-1185">Reference proteome</keyword>
<dbReference type="EMBL" id="CH476616">
    <property type="protein sequence ID" value="EEP79591.1"/>
    <property type="molecule type" value="Genomic_DNA"/>
</dbReference>
<evidence type="ECO:0000313" key="2">
    <source>
        <dbReference type="Proteomes" id="UP000002058"/>
    </source>
</evidence>
<proteinExistence type="predicted"/>
<protein>
    <submittedName>
        <fullName evidence="1">Uncharacterized protein</fullName>
    </submittedName>
</protein>
<dbReference type="OMA" id="HPERTAH"/>
<accession>C4JNW7</accession>
<dbReference type="Gene3D" id="3.80.10.10">
    <property type="entry name" value="Ribonuclease Inhibitor"/>
    <property type="match status" value="1"/>
</dbReference>
<dbReference type="KEGG" id="ure:UREG_04437"/>
<dbReference type="eggNOG" id="ENOG502RMPK">
    <property type="taxonomic scope" value="Eukaryota"/>
</dbReference>
<dbReference type="OrthoDB" id="4191831at2759"/>
<reference evidence="2" key="1">
    <citation type="journal article" date="2009" name="Genome Res.">
        <title>Comparative genomic analyses of the human fungal pathogens Coccidioides and their relatives.</title>
        <authorList>
            <person name="Sharpton T.J."/>
            <person name="Stajich J.E."/>
            <person name="Rounsley S.D."/>
            <person name="Gardner M.J."/>
            <person name="Wortman J.R."/>
            <person name="Jordar V.S."/>
            <person name="Maiti R."/>
            <person name="Kodira C.D."/>
            <person name="Neafsey D.E."/>
            <person name="Zeng Q."/>
            <person name="Hung C.-Y."/>
            <person name="McMahan C."/>
            <person name="Muszewska A."/>
            <person name="Grynberg M."/>
            <person name="Mandel M.A."/>
            <person name="Kellner E.M."/>
            <person name="Barker B.M."/>
            <person name="Galgiani J.N."/>
            <person name="Orbach M.J."/>
            <person name="Kirkland T.N."/>
            <person name="Cole G.T."/>
            <person name="Henn M.R."/>
            <person name="Birren B.W."/>
            <person name="Taylor J.W."/>
        </authorList>
    </citation>
    <scope>NUCLEOTIDE SEQUENCE [LARGE SCALE GENOMIC DNA]</scope>
    <source>
        <strain evidence="2">UAMH 1704</strain>
    </source>
</reference>
<dbReference type="Proteomes" id="UP000002058">
    <property type="component" value="Unassembled WGS sequence"/>
</dbReference>
<dbReference type="GeneID" id="8441036"/>
<organism evidence="1 2">
    <name type="scientific">Uncinocarpus reesii (strain UAMH 1704)</name>
    <dbReference type="NCBI Taxonomy" id="336963"/>
    <lineage>
        <taxon>Eukaryota</taxon>
        <taxon>Fungi</taxon>
        <taxon>Dikarya</taxon>
        <taxon>Ascomycota</taxon>
        <taxon>Pezizomycotina</taxon>
        <taxon>Eurotiomycetes</taxon>
        <taxon>Eurotiomycetidae</taxon>
        <taxon>Onygenales</taxon>
        <taxon>Onygenaceae</taxon>
        <taxon>Uncinocarpus</taxon>
    </lineage>
</organism>
<dbReference type="HOGENOM" id="CLU_033076_0_0_1"/>